<gene>
    <name evidence="1" type="ORF">HC246_21010</name>
</gene>
<dbReference type="EMBL" id="JAAVJL010000003">
    <property type="protein sequence ID" value="NMF60442.1"/>
    <property type="molecule type" value="Genomic_DNA"/>
</dbReference>
<sequence length="274" mass="32257">MQNHNLQQTIKRSKLRLWLGRYFYILKRRLEWIFSDRKFATELKRDRLPVQIFTHQSILLRQLKDVEMWLQYNKIENLRLAIAQIDGLVIQPNQVFSFWYLVGNPTKQKGFKLGMVLDNGKVSTGYGGGLCQLANLIYWMTIHSPLSVRERWRHGYDVFPDVNRTLPFGSGATVSYNYIDLQIENKTPHQYQLCLWLTDEHLCGAIHSDMESHYRYEIVEKNHLISGPVAGKYMRQNQLFRKICDRHTNQLLDEELIAENHALMMYAPLLSAGK</sequence>
<reference evidence="1 2" key="1">
    <citation type="submission" date="2020-03" db="EMBL/GenBank/DDBJ databases">
        <title>Draft Genome Sequence of 2-Methylisoborneol Producing Pseudanabaena yagii Strain GIHE-NHR1 Isolated from North Han River in South Korea.</title>
        <authorList>
            <person name="Jeong J."/>
        </authorList>
    </citation>
    <scope>NUCLEOTIDE SEQUENCE [LARGE SCALE GENOMIC DNA]</scope>
    <source>
        <strain evidence="1 2">GIHE-NHR1</strain>
    </source>
</reference>
<dbReference type="PANTHER" id="PTHR35788:SF1">
    <property type="entry name" value="EXPORTED PROTEIN"/>
    <property type="match status" value="1"/>
</dbReference>
<protein>
    <submittedName>
        <fullName evidence="1">VanW family protein</fullName>
    </submittedName>
</protein>
<dbReference type="RefSeq" id="WP_169365397.1">
    <property type="nucleotide sequence ID" value="NZ_JAAVJL010000003.1"/>
</dbReference>
<dbReference type="InterPro" id="IPR007391">
    <property type="entry name" value="Vancomycin_resist_VanW"/>
</dbReference>
<evidence type="ECO:0000313" key="1">
    <source>
        <dbReference type="EMBL" id="NMF60442.1"/>
    </source>
</evidence>
<evidence type="ECO:0000313" key="2">
    <source>
        <dbReference type="Proteomes" id="UP000738376"/>
    </source>
</evidence>
<keyword evidence="2" id="KW-1185">Reference proteome</keyword>
<comment type="caution">
    <text evidence="1">The sequence shown here is derived from an EMBL/GenBank/DDBJ whole genome shotgun (WGS) entry which is preliminary data.</text>
</comment>
<name>A0ABX1LW81_9CYAN</name>
<dbReference type="PANTHER" id="PTHR35788">
    <property type="entry name" value="EXPORTED PROTEIN-RELATED"/>
    <property type="match status" value="1"/>
</dbReference>
<dbReference type="Pfam" id="PF04294">
    <property type="entry name" value="VanW"/>
    <property type="match status" value="1"/>
</dbReference>
<dbReference type="InterPro" id="IPR052913">
    <property type="entry name" value="Glycopeptide_resist_protein"/>
</dbReference>
<proteinExistence type="predicted"/>
<accession>A0ABX1LW81</accession>
<dbReference type="Proteomes" id="UP000738376">
    <property type="component" value="Unassembled WGS sequence"/>
</dbReference>
<organism evidence="1 2">
    <name type="scientific">Pseudanabaena yagii GIHE-NHR1</name>
    <dbReference type="NCBI Taxonomy" id="2722753"/>
    <lineage>
        <taxon>Bacteria</taxon>
        <taxon>Bacillati</taxon>
        <taxon>Cyanobacteriota</taxon>
        <taxon>Cyanophyceae</taxon>
        <taxon>Pseudanabaenales</taxon>
        <taxon>Pseudanabaenaceae</taxon>
        <taxon>Pseudanabaena</taxon>
        <taxon>Pseudanabaena yagii</taxon>
    </lineage>
</organism>